<dbReference type="Gene3D" id="3.90.550.10">
    <property type="entry name" value="Spore Coat Polysaccharide Biosynthesis Protein SpsA, Chain A"/>
    <property type="match status" value="1"/>
</dbReference>
<accession>A0A0R0D1R7</accession>
<keyword evidence="4" id="KW-1185">Reference proteome</keyword>
<proteinExistence type="predicted"/>
<keyword evidence="1" id="KW-0460">Magnesium</keyword>
<dbReference type="InterPro" id="IPR025877">
    <property type="entry name" value="MobA-like_NTP_Trfase"/>
</dbReference>
<dbReference type="PANTHER" id="PTHR43777">
    <property type="entry name" value="MOLYBDENUM COFACTOR CYTIDYLYLTRANSFERASE"/>
    <property type="match status" value="1"/>
</dbReference>
<dbReference type="PATRIC" id="fig|517011.3.peg.568"/>
<organism evidence="3 4">
    <name type="scientific">Stenotrophomonas chelatiphaga</name>
    <dbReference type="NCBI Taxonomy" id="517011"/>
    <lineage>
        <taxon>Bacteria</taxon>
        <taxon>Pseudomonadati</taxon>
        <taxon>Pseudomonadota</taxon>
        <taxon>Gammaproteobacteria</taxon>
        <taxon>Lysobacterales</taxon>
        <taxon>Lysobacteraceae</taxon>
        <taxon>Stenotrophomonas</taxon>
    </lineage>
</organism>
<gene>
    <name evidence="3" type="ORF">ABB28_05490</name>
</gene>
<name>A0A0R0D1R7_9GAMM</name>
<comment type="caution">
    <text evidence="3">The sequence shown here is derived from an EMBL/GenBank/DDBJ whole genome shotgun (WGS) entry which is preliminary data.</text>
</comment>
<dbReference type="GO" id="GO:0016779">
    <property type="term" value="F:nucleotidyltransferase activity"/>
    <property type="evidence" value="ECO:0007669"/>
    <property type="project" value="UniProtKB-ARBA"/>
</dbReference>
<evidence type="ECO:0000256" key="1">
    <source>
        <dbReference type="ARBA" id="ARBA00022842"/>
    </source>
</evidence>
<dbReference type="CDD" id="cd04182">
    <property type="entry name" value="GT_2_like_f"/>
    <property type="match status" value="1"/>
</dbReference>
<dbReference type="SUPFAM" id="SSF53448">
    <property type="entry name" value="Nucleotide-diphospho-sugar transferases"/>
    <property type="match status" value="1"/>
</dbReference>
<dbReference type="AlphaFoldDB" id="A0A0R0D1R7"/>
<dbReference type="Proteomes" id="UP000051386">
    <property type="component" value="Unassembled WGS sequence"/>
</dbReference>
<dbReference type="EMBL" id="LDJK01000014">
    <property type="protein sequence ID" value="KRG75355.1"/>
    <property type="molecule type" value="Genomic_DNA"/>
</dbReference>
<evidence type="ECO:0000313" key="4">
    <source>
        <dbReference type="Proteomes" id="UP000051386"/>
    </source>
</evidence>
<dbReference type="Pfam" id="PF12804">
    <property type="entry name" value="NTP_transf_3"/>
    <property type="match status" value="1"/>
</dbReference>
<protein>
    <recommendedName>
        <fullName evidence="2">MobA-like NTP transferase domain-containing protein</fullName>
    </recommendedName>
</protein>
<dbReference type="InterPro" id="IPR029044">
    <property type="entry name" value="Nucleotide-diphossugar_trans"/>
</dbReference>
<evidence type="ECO:0000313" key="3">
    <source>
        <dbReference type="EMBL" id="KRG75355.1"/>
    </source>
</evidence>
<feature type="domain" description="MobA-like NTP transferase" evidence="2">
    <location>
        <begin position="9"/>
        <end position="167"/>
    </location>
</feature>
<reference evidence="3 4" key="1">
    <citation type="submission" date="2015-05" db="EMBL/GenBank/DDBJ databases">
        <title>Genome sequencing and analysis of members of genus Stenotrophomonas.</title>
        <authorList>
            <person name="Patil P.P."/>
            <person name="Midha S."/>
            <person name="Patil P.B."/>
        </authorList>
    </citation>
    <scope>NUCLEOTIDE SEQUENCE [LARGE SCALE GENOMIC DNA]</scope>
    <source>
        <strain evidence="3 4">DSM 21508</strain>
    </source>
</reference>
<dbReference type="RefSeq" id="WP_057507662.1">
    <property type="nucleotide sequence ID" value="NZ_LDJK01000014.1"/>
</dbReference>
<evidence type="ECO:0000259" key="2">
    <source>
        <dbReference type="Pfam" id="PF12804"/>
    </source>
</evidence>
<sequence length="201" mass="21132">MSGRGGHAVVLLAAGSSTRLGQPKQLLRRDGETLLHRAARIALETRPAVLVVVLGSDPTAYQAELQDLPHVTVINENAADGLASSLQVAARQVADHAQVLVLMSDQPALTAVHLQRLLDGARRSRSGCAATRLQGLAGVPAVVPGHWFTQLPQSASNAGFRARLRALADDALLLLPADGLELDIDTPQDLAHARSLGLLDP</sequence>
<dbReference type="PANTHER" id="PTHR43777:SF1">
    <property type="entry name" value="MOLYBDENUM COFACTOR CYTIDYLYLTRANSFERASE"/>
    <property type="match status" value="1"/>
</dbReference>